<dbReference type="GO" id="GO:0015986">
    <property type="term" value="P:proton motive force-driven ATP synthesis"/>
    <property type="evidence" value="ECO:0007669"/>
    <property type="project" value="InterPro"/>
</dbReference>
<dbReference type="GO" id="GO:0045259">
    <property type="term" value="C:proton-transporting ATP synthase complex"/>
    <property type="evidence" value="ECO:0007669"/>
    <property type="project" value="InterPro"/>
</dbReference>
<evidence type="ECO:0000313" key="5">
    <source>
        <dbReference type="Ensembl" id="ENSSTUP00000091526.1"/>
    </source>
</evidence>
<proteinExistence type="predicted"/>
<dbReference type="SUPFAM" id="SSF111357">
    <property type="entry name" value="Mitochondrial ATP synthase coupling factor 6"/>
    <property type="match status" value="1"/>
</dbReference>
<dbReference type="InParanoid" id="A0A674D7J5"/>
<protein>
    <recommendedName>
        <fullName evidence="4">ATP synthase peripheral stalk subunit F6, mitochondrial</fullName>
    </recommendedName>
    <alternativeName>
        <fullName evidence="1">ATP synthase peripheral stalk subunit F6</fullName>
    </alternativeName>
</protein>
<evidence type="ECO:0000313" key="6">
    <source>
        <dbReference type="Proteomes" id="UP000472277"/>
    </source>
</evidence>
<dbReference type="Gene3D" id="1.10.246.110">
    <property type="entry name" value="Mitochondrial ATP synthase-coupling factor 6"/>
    <property type="match status" value="1"/>
</dbReference>
<evidence type="ECO:0000256" key="1">
    <source>
        <dbReference type="ARBA" id="ARBA00029863"/>
    </source>
</evidence>
<reference evidence="5" key="1">
    <citation type="submission" date="2025-08" db="UniProtKB">
        <authorList>
            <consortium name="Ensembl"/>
        </authorList>
    </citation>
    <scope>IDENTIFICATION</scope>
</reference>
<accession>A0A674D7J5</accession>
<dbReference type="InterPro" id="IPR036204">
    <property type="entry name" value="ATP_synth_f6_sf_mt"/>
</dbReference>
<organism evidence="5 6">
    <name type="scientific">Salmo trutta</name>
    <name type="common">Brown trout</name>
    <dbReference type="NCBI Taxonomy" id="8032"/>
    <lineage>
        <taxon>Eukaryota</taxon>
        <taxon>Metazoa</taxon>
        <taxon>Chordata</taxon>
        <taxon>Craniata</taxon>
        <taxon>Vertebrata</taxon>
        <taxon>Euteleostomi</taxon>
        <taxon>Actinopterygii</taxon>
        <taxon>Neopterygii</taxon>
        <taxon>Teleostei</taxon>
        <taxon>Protacanthopterygii</taxon>
        <taxon>Salmoniformes</taxon>
        <taxon>Salmonidae</taxon>
        <taxon>Salmoninae</taxon>
        <taxon>Salmo</taxon>
    </lineage>
</organism>
<evidence type="ECO:0000256" key="2">
    <source>
        <dbReference type="ARBA" id="ARBA00059339"/>
    </source>
</evidence>
<dbReference type="GO" id="GO:0015078">
    <property type="term" value="F:proton transmembrane transporter activity"/>
    <property type="evidence" value="ECO:0007669"/>
    <property type="project" value="InterPro"/>
</dbReference>
<dbReference type="PANTHER" id="PTHR12441:SF14">
    <property type="entry name" value="ATP SYNTHASE-COUPLING FACTOR 6, MITOCHONDRIAL"/>
    <property type="match status" value="1"/>
</dbReference>
<dbReference type="PANTHER" id="PTHR12441">
    <property type="entry name" value="ATP SYNTHASE COUPLING FACTOR 6, MITOCHONDRIAL"/>
    <property type="match status" value="1"/>
</dbReference>
<evidence type="ECO:0000256" key="4">
    <source>
        <dbReference type="ARBA" id="ARBA00073749"/>
    </source>
</evidence>
<comment type="subunit">
    <text evidence="3">Component of the ATP synthase complex composed at least of ATP5F1A/subunit alpha, ATP5F1B/subunit beta, ATP5MC1/subunit c (homooctomer), MT-ATP6/subunit a, MT-ATP8/subunit 8, ATP5ME/subunit e, ATP5MF/subunit f, ATP5MG/subunit g, ATP5MK/subunit k, ATP5MJ/subunit j, ATP5F1C/subunit gamma, ATP5F1D/subunit delta, ATP5F1E/subunit epsilon, ATP5PF/subunit F6, ATP5PB/subunit b, ATP5PD/subunit d, ATP5PO/subunit OSCP. ATP synthase complex consists of a soluble F(1) head domain (subunits alpha(3) and beta(3)) - the catalytic core - and a membrane F(0) domain - the membrane proton channel (subunits c, a, 8, e, f, g, k and j). These two domains are linked by a central stalk (subunits gamma, delta, and epsilon) rotating inside the F1 region and a stationary peripheral stalk (subunits F6, b, d, and OSCP).</text>
</comment>
<dbReference type="Proteomes" id="UP000472277">
    <property type="component" value="Chromosome 39"/>
</dbReference>
<name>A0A674D7J5_SALTR</name>
<dbReference type="OMA" id="QWLYGGG"/>
<comment type="function">
    <text evidence="2">Subunit F6, of the mitochondrial membrane ATP synthase complex (F(1)F(0) ATP synthase or Complex V) that produces ATP from ADP in the presence of a proton gradient across the membrane which is generated by electron transport complexes of the respiratory chain. ATP synthase complex consist of a soluble F(1) head domain - the catalytic core - and a membrane F(1) domain - the membrane proton channel. These two domains are linked by a central stalk rotating inside the F(1) region and a stationary peripheral stalk. During catalysis, ATP synthesis in the catalytic domain of F(1) is coupled via a rotary mechanism of the central stalk subunits to proton translocation. In vivo, can only synthesize ATP although its ATP hydrolase activity can be activated artificially in vitro. Part of the complex F(0) domain. Part of the complex F(0) domain and the peripheric stalk, which acts as a stator to hold the catalytic alpha(3)beta(3) subcomplex and subunit a/ATP6 static relative to the rotary elements.</text>
</comment>
<reference evidence="5" key="2">
    <citation type="submission" date="2025-09" db="UniProtKB">
        <authorList>
            <consortium name="Ensembl"/>
        </authorList>
    </citation>
    <scope>IDENTIFICATION</scope>
</reference>
<dbReference type="Pfam" id="PF05511">
    <property type="entry name" value="ATP-synt_F6"/>
    <property type="match status" value="1"/>
</dbReference>
<sequence length="57" mass="6428">DWNINNILFDIRASGGLVDKYEKALSEEMAKLQWLYGGGDLTEFPNFKFPGESIVCS</sequence>
<keyword evidence="6" id="KW-1185">Reference proteome</keyword>
<dbReference type="InterPro" id="IPR008387">
    <property type="entry name" value="ATP_synth_f6_mt"/>
</dbReference>
<dbReference type="AlphaFoldDB" id="A0A674D7J5"/>
<evidence type="ECO:0000256" key="3">
    <source>
        <dbReference type="ARBA" id="ARBA00064647"/>
    </source>
</evidence>
<dbReference type="Ensembl" id="ENSSTUT00000097379.1">
    <property type="protein sequence ID" value="ENSSTUP00000091526.1"/>
    <property type="gene ID" value="ENSSTUG00000040236.1"/>
</dbReference>
<dbReference type="GeneTree" id="ENSGT00990000205068"/>